<evidence type="ECO:0000256" key="3">
    <source>
        <dbReference type="SAM" id="MobiDB-lite"/>
    </source>
</evidence>
<dbReference type="STRING" id="91626.A0A0C9N952"/>
<sequence length="517" mass="59025">MASTRVYIGRLARDATKRDLERLFKNYGDIREINVKTGFGFVEFSDERDAKDVVYDFHGKSFLGERLIVEIARGARRNDERRNNGNDRRRSHYRLIVENIASGTNWQDLKDMMRKAGEVTFADISRDRPTEGIVEFAVRDDMEYALKKLNDRELNGQRVTLREDTGRNERSSGRSSTRRSRSQSKSRSRSPPRRRRRSPSESRSRSPPRRRRRSPSQSRSRSASRSRSPPRKREKRDSSDREDSRDRRRNKSESRSRSRSPAKSAGSAQSPARSPAQSPTRSEGSYPFQSLKLIAKTAITPANNAIKSSPLPTRDAVSTVEHVLTYIDTSAIDFTVKRKSSGIPNAGLGVYLHGSTQKKGSIVCFYPGTLYMPSEPILFVSIANQYILKCVDGIYVDGKPKGLSKRVYKSLYRRENWPGAIQISDWTWMSKDDRKLSNPLAIGQYVNNGTSTHKANVCYQEIDLPATFPHKLRRLIPNMYWDAYQNPLANEMRVVALVALRDIQDGEELLSTYMDVV</sequence>
<dbReference type="SUPFAM" id="SSF82199">
    <property type="entry name" value="SET domain"/>
    <property type="match status" value="1"/>
</dbReference>
<proteinExistence type="predicted"/>
<dbReference type="SMART" id="SM00360">
    <property type="entry name" value="RRM"/>
    <property type="match status" value="2"/>
</dbReference>
<dbReference type="AlphaFoldDB" id="A0A0C9N952"/>
<evidence type="ECO:0000256" key="2">
    <source>
        <dbReference type="PROSITE-ProRule" id="PRU00176"/>
    </source>
</evidence>
<feature type="compositionally biased region" description="Basic residues" evidence="3">
    <location>
        <begin position="222"/>
        <end position="234"/>
    </location>
</feature>
<dbReference type="OrthoDB" id="442460at2759"/>
<dbReference type="PANTHER" id="PTHR23003:SF51">
    <property type="entry name" value="SERINE-ARGININE PROTEIN 55"/>
    <property type="match status" value="1"/>
</dbReference>
<feature type="domain" description="RRM" evidence="4">
    <location>
        <begin position="93"/>
        <end position="166"/>
    </location>
</feature>
<accession>A0A0C9N952</accession>
<evidence type="ECO:0000313" key="6">
    <source>
        <dbReference type="Proteomes" id="UP000053815"/>
    </source>
</evidence>
<dbReference type="CDD" id="cd12339">
    <property type="entry name" value="RRM2_SRSF1_4_like"/>
    <property type="match status" value="1"/>
</dbReference>
<protein>
    <recommendedName>
        <fullName evidence="4">RRM domain-containing protein</fullName>
    </recommendedName>
</protein>
<dbReference type="GO" id="GO:0005737">
    <property type="term" value="C:cytoplasm"/>
    <property type="evidence" value="ECO:0007669"/>
    <property type="project" value="TreeGrafter"/>
</dbReference>
<feature type="compositionally biased region" description="Basic residues" evidence="3">
    <location>
        <begin position="176"/>
        <end position="197"/>
    </location>
</feature>
<feature type="compositionally biased region" description="Basic and acidic residues" evidence="3">
    <location>
        <begin position="235"/>
        <end position="256"/>
    </location>
</feature>
<dbReference type="EMBL" id="DF836801">
    <property type="protein sequence ID" value="GAN11238.1"/>
    <property type="molecule type" value="Genomic_DNA"/>
</dbReference>
<evidence type="ECO:0000313" key="5">
    <source>
        <dbReference type="EMBL" id="GAN11238.1"/>
    </source>
</evidence>
<dbReference type="Gene3D" id="2.170.270.10">
    <property type="entry name" value="SET domain"/>
    <property type="match status" value="1"/>
</dbReference>
<dbReference type="SUPFAM" id="SSF54928">
    <property type="entry name" value="RNA-binding domain, RBD"/>
    <property type="match status" value="1"/>
</dbReference>
<dbReference type="InterPro" id="IPR035979">
    <property type="entry name" value="RBD_domain_sf"/>
</dbReference>
<keyword evidence="1 2" id="KW-0694">RNA-binding</keyword>
<evidence type="ECO:0000259" key="4">
    <source>
        <dbReference type="PROSITE" id="PS50102"/>
    </source>
</evidence>
<dbReference type="CDD" id="cd12337">
    <property type="entry name" value="RRM1_SRSF4_like"/>
    <property type="match status" value="1"/>
</dbReference>
<keyword evidence="6" id="KW-1185">Reference proteome</keyword>
<dbReference type="Proteomes" id="UP000053815">
    <property type="component" value="Unassembled WGS sequence"/>
</dbReference>
<gene>
    <name evidence="5" type="ORF">MAM1_0512c10797</name>
</gene>
<dbReference type="InterPro" id="IPR000504">
    <property type="entry name" value="RRM_dom"/>
</dbReference>
<dbReference type="InterPro" id="IPR050374">
    <property type="entry name" value="RRT5_SRSF_SR"/>
</dbReference>
<feature type="region of interest" description="Disordered" evidence="3">
    <location>
        <begin position="157"/>
        <end position="285"/>
    </location>
</feature>
<organism evidence="5">
    <name type="scientific">Mucor ambiguus</name>
    <dbReference type="NCBI Taxonomy" id="91626"/>
    <lineage>
        <taxon>Eukaryota</taxon>
        <taxon>Fungi</taxon>
        <taxon>Fungi incertae sedis</taxon>
        <taxon>Mucoromycota</taxon>
        <taxon>Mucoromycotina</taxon>
        <taxon>Mucoromycetes</taxon>
        <taxon>Mucorales</taxon>
        <taxon>Mucorineae</taxon>
        <taxon>Mucoraceae</taxon>
        <taxon>Mucor</taxon>
    </lineage>
</organism>
<evidence type="ECO:0000256" key="1">
    <source>
        <dbReference type="ARBA" id="ARBA00022884"/>
    </source>
</evidence>
<dbReference type="GO" id="GO:0003729">
    <property type="term" value="F:mRNA binding"/>
    <property type="evidence" value="ECO:0007669"/>
    <property type="project" value="TreeGrafter"/>
</dbReference>
<dbReference type="PROSITE" id="PS50102">
    <property type="entry name" value="RRM"/>
    <property type="match status" value="2"/>
</dbReference>
<feature type="compositionally biased region" description="Basic and acidic residues" evidence="3">
    <location>
        <begin position="157"/>
        <end position="172"/>
    </location>
</feature>
<feature type="compositionally biased region" description="Low complexity" evidence="3">
    <location>
        <begin position="264"/>
        <end position="282"/>
    </location>
</feature>
<reference evidence="5" key="1">
    <citation type="submission" date="2014-09" db="EMBL/GenBank/DDBJ databases">
        <title>Draft genome sequence of an oleaginous Mucoromycotina fungus Mucor ambiguus NBRC6742.</title>
        <authorList>
            <person name="Takeda I."/>
            <person name="Yamane N."/>
            <person name="Morita T."/>
            <person name="Tamano K."/>
            <person name="Machida M."/>
            <person name="Baker S."/>
            <person name="Koike H."/>
        </authorList>
    </citation>
    <scope>NUCLEOTIDE SEQUENCE</scope>
    <source>
        <strain evidence="5">NBRC 6742</strain>
    </source>
</reference>
<dbReference type="InterPro" id="IPR012677">
    <property type="entry name" value="Nucleotide-bd_a/b_plait_sf"/>
</dbReference>
<name>A0A0C9N952_9FUNG</name>
<feature type="domain" description="RRM" evidence="4">
    <location>
        <begin position="4"/>
        <end position="74"/>
    </location>
</feature>
<dbReference type="Gene3D" id="3.30.70.330">
    <property type="match status" value="2"/>
</dbReference>
<dbReference type="PANTHER" id="PTHR23003">
    <property type="entry name" value="RNA RECOGNITION MOTIF RRM DOMAIN CONTAINING PROTEIN"/>
    <property type="match status" value="1"/>
</dbReference>
<dbReference type="InterPro" id="IPR046341">
    <property type="entry name" value="SET_dom_sf"/>
</dbReference>
<dbReference type="GO" id="GO:0005634">
    <property type="term" value="C:nucleus"/>
    <property type="evidence" value="ECO:0007669"/>
    <property type="project" value="TreeGrafter"/>
</dbReference>
<dbReference type="Pfam" id="PF00076">
    <property type="entry name" value="RRM_1"/>
    <property type="match status" value="2"/>
</dbReference>
<dbReference type="CDD" id="cd10537">
    <property type="entry name" value="SET_SETD9"/>
    <property type="match status" value="1"/>
</dbReference>